<dbReference type="SUPFAM" id="SSF63829">
    <property type="entry name" value="Calcium-dependent phosphotriesterase"/>
    <property type="match status" value="1"/>
</dbReference>
<name>A0A2D0N325_FLAN2</name>
<sequence length="355" mass="39751">MSQPLPPFSCTFSPNVPELLRELNCTIALTTHQAGKLIFLSPNGPEQLMQLPRDFDLPMGLAVADRRLALATATEVVVLADASGLAPNYPPNPGKYDALYLPRAVYFTGPVDIHDLHWDQGGDLWAVNTRFSCLSKIDAHYSFRPVWSPSFVRELVPLDYCHLNGLAFRDGRPLYVSMLGASNEEEGWRKNIYKGGLLMDIETNEVILDGLSMPHSPRWIDGALYVLLSARGQLIRLDPGTKQVDVIAQFPSFVRGLANRGDYLFVGLSRIRHRASIFRELQVAGGGETCGIEIVHLPTGRPVGQIRYRNSVEEIYDLQIIPDRLRPGILNHRTETHRSGWNTPDLDYWTAARPQ</sequence>
<dbReference type="EMBL" id="PDUD01000036">
    <property type="protein sequence ID" value="PHN02798.1"/>
    <property type="molecule type" value="Genomic_DNA"/>
</dbReference>
<comment type="caution">
    <text evidence="2">The sequence shown here is derived from an EMBL/GenBank/DDBJ whole genome shotgun (WGS) entry which is preliminary data.</text>
</comment>
<dbReference type="InterPro" id="IPR017481">
    <property type="entry name" value="CHP03032"/>
</dbReference>
<organism evidence="2 3">
    <name type="scientific">Flavilitoribacter nigricans (strain ATCC 23147 / DSM 23189 / NBRC 102662 / NCIMB 1420 / SS-2)</name>
    <name type="common">Lewinella nigricans</name>
    <dbReference type="NCBI Taxonomy" id="1122177"/>
    <lineage>
        <taxon>Bacteria</taxon>
        <taxon>Pseudomonadati</taxon>
        <taxon>Bacteroidota</taxon>
        <taxon>Saprospiria</taxon>
        <taxon>Saprospirales</taxon>
        <taxon>Lewinellaceae</taxon>
        <taxon>Flavilitoribacter</taxon>
    </lineage>
</organism>
<evidence type="ECO:0000313" key="2">
    <source>
        <dbReference type="EMBL" id="PHN02798.1"/>
    </source>
</evidence>
<dbReference type="AlphaFoldDB" id="A0A2D0N325"/>
<reference evidence="2 3" key="1">
    <citation type="submission" date="2017-10" db="EMBL/GenBank/DDBJ databases">
        <title>The draft genome sequence of Lewinella nigricans NBRC 102662.</title>
        <authorList>
            <person name="Wang K."/>
        </authorList>
    </citation>
    <scope>NUCLEOTIDE SEQUENCE [LARGE SCALE GENOMIC DNA]</scope>
    <source>
        <strain evidence="2 3">NBRC 102662</strain>
    </source>
</reference>
<dbReference type="Pfam" id="PF16261">
    <property type="entry name" value="DUF4915"/>
    <property type="match status" value="1"/>
</dbReference>
<proteinExistence type="predicted"/>
<dbReference type="RefSeq" id="WP_143473586.1">
    <property type="nucleotide sequence ID" value="NZ_PDUD01000036.1"/>
</dbReference>
<keyword evidence="3" id="KW-1185">Reference proteome</keyword>
<feature type="domain" description="Conserved hypothetical protein CHP03032" evidence="1">
    <location>
        <begin position="15"/>
        <end position="330"/>
    </location>
</feature>
<protein>
    <submittedName>
        <fullName evidence="2">TIGR03032 family protein</fullName>
    </submittedName>
</protein>
<evidence type="ECO:0000313" key="3">
    <source>
        <dbReference type="Proteomes" id="UP000223913"/>
    </source>
</evidence>
<dbReference type="OrthoDB" id="238183at2"/>
<gene>
    <name evidence="2" type="ORF">CRP01_29895</name>
</gene>
<evidence type="ECO:0000259" key="1">
    <source>
        <dbReference type="Pfam" id="PF16261"/>
    </source>
</evidence>
<accession>A0A2D0N325</accession>
<dbReference type="NCBIfam" id="TIGR03032">
    <property type="entry name" value="TIGR03032 family protein"/>
    <property type="match status" value="1"/>
</dbReference>
<dbReference type="Proteomes" id="UP000223913">
    <property type="component" value="Unassembled WGS sequence"/>
</dbReference>